<evidence type="ECO:0000256" key="3">
    <source>
        <dbReference type="ARBA" id="ARBA00022723"/>
    </source>
</evidence>
<comment type="cofactor">
    <cofactor evidence="1">
        <name>Zn(2+)</name>
        <dbReference type="ChEBI" id="CHEBI:29105"/>
    </cofactor>
</comment>
<dbReference type="Gene3D" id="3.40.830.10">
    <property type="entry name" value="LigB-like"/>
    <property type="match status" value="1"/>
</dbReference>
<keyword evidence="5 7" id="KW-0560">Oxidoreductase</keyword>
<dbReference type="KEGG" id="aym:YM304_18120"/>
<feature type="domain" description="Extradiol ring-cleavage dioxygenase class III enzyme subunit B" evidence="6">
    <location>
        <begin position="33"/>
        <end position="248"/>
    </location>
</feature>
<dbReference type="PIRSF" id="PIRSF006157">
    <property type="entry name" value="Doxgns_DODA"/>
    <property type="match status" value="1"/>
</dbReference>
<dbReference type="OrthoDB" id="9790889at2"/>
<keyword evidence="4" id="KW-0862">Zinc</keyword>
<evidence type="ECO:0000256" key="4">
    <source>
        <dbReference type="ARBA" id="ARBA00022833"/>
    </source>
</evidence>
<gene>
    <name evidence="7" type="ORF">YM304_18120</name>
</gene>
<dbReference type="PANTHER" id="PTHR30096">
    <property type="entry name" value="4,5-DOPA DIOXYGENASE EXTRADIOL-LIKE PROTEIN"/>
    <property type="match status" value="1"/>
</dbReference>
<reference evidence="7 8" key="1">
    <citation type="journal article" date="2013" name="Int. J. Syst. Evol. Microbiol.">
        <title>Ilumatobacter nonamiense sp. nov. and Ilumatobacter coccineum sp. nov., isolated from seashore sand.</title>
        <authorList>
            <person name="Matsumoto A."/>
            <person name="Kasai H."/>
            <person name="Matsuo Y."/>
            <person name="Shizuri Y."/>
            <person name="Ichikawa N."/>
            <person name="Fujita N."/>
            <person name="Omura S."/>
            <person name="Takahashi Y."/>
        </authorList>
    </citation>
    <scope>NUCLEOTIDE SEQUENCE [LARGE SCALE GENOMIC DNA]</scope>
    <source>
        <strain evidence="8">NBRC 103263 / KCTC 29153 / YM16-304</strain>
    </source>
</reference>
<evidence type="ECO:0000313" key="7">
    <source>
        <dbReference type="EMBL" id="BAN02126.1"/>
    </source>
</evidence>
<keyword evidence="8" id="KW-1185">Reference proteome</keyword>
<dbReference type="InterPro" id="IPR004183">
    <property type="entry name" value="Xdiol_dOase_suB"/>
</dbReference>
<dbReference type="GO" id="GO:0016702">
    <property type="term" value="F:oxidoreductase activity, acting on single donors with incorporation of molecular oxygen, incorporation of two atoms of oxygen"/>
    <property type="evidence" value="ECO:0007669"/>
    <property type="project" value="UniProtKB-ARBA"/>
</dbReference>
<evidence type="ECO:0000313" key="8">
    <source>
        <dbReference type="Proteomes" id="UP000011863"/>
    </source>
</evidence>
<organism evidence="7 8">
    <name type="scientific">Ilumatobacter coccineus (strain NBRC 103263 / KCTC 29153 / YM16-304)</name>
    <dbReference type="NCBI Taxonomy" id="1313172"/>
    <lineage>
        <taxon>Bacteria</taxon>
        <taxon>Bacillati</taxon>
        <taxon>Actinomycetota</taxon>
        <taxon>Acidimicrobiia</taxon>
        <taxon>Acidimicrobiales</taxon>
        <taxon>Ilumatobacteraceae</taxon>
        <taxon>Ilumatobacter</taxon>
    </lineage>
</organism>
<evidence type="ECO:0000256" key="2">
    <source>
        <dbReference type="ARBA" id="ARBA00007581"/>
    </source>
</evidence>
<name>A0A6C7EDS0_ILUCY</name>
<dbReference type="GO" id="GO:0008270">
    <property type="term" value="F:zinc ion binding"/>
    <property type="evidence" value="ECO:0007669"/>
    <property type="project" value="InterPro"/>
</dbReference>
<comment type="similarity">
    <text evidence="2">Belongs to the DODA-type extradiol aromatic ring-opening dioxygenase family.</text>
</comment>
<evidence type="ECO:0000256" key="1">
    <source>
        <dbReference type="ARBA" id="ARBA00001947"/>
    </source>
</evidence>
<proteinExistence type="inferred from homology"/>
<dbReference type="PANTHER" id="PTHR30096:SF0">
    <property type="entry name" value="4,5-DOPA DIOXYGENASE EXTRADIOL-LIKE PROTEIN"/>
    <property type="match status" value="1"/>
</dbReference>
<dbReference type="RefSeq" id="WP_015441373.1">
    <property type="nucleotide sequence ID" value="NC_020520.1"/>
</dbReference>
<keyword evidence="3" id="KW-0479">Metal-binding</keyword>
<dbReference type="EC" id="1.13.11.-" evidence="7"/>
<dbReference type="GO" id="GO:0008198">
    <property type="term" value="F:ferrous iron binding"/>
    <property type="evidence" value="ECO:0007669"/>
    <property type="project" value="InterPro"/>
</dbReference>
<protein>
    <submittedName>
        <fullName evidence="7">Extradiol dioxygenase</fullName>
        <ecNumber evidence="7">1.13.11.-</ecNumber>
    </submittedName>
</protein>
<dbReference type="Proteomes" id="UP000011863">
    <property type="component" value="Chromosome"/>
</dbReference>
<dbReference type="CDD" id="cd07363">
    <property type="entry name" value="45_DOPA_Dioxygenase"/>
    <property type="match status" value="1"/>
</dbReference>
<dbReference type="AlphaFoldDB" id="A0A6C7EDS0"/>
<dbReference type="Pfam" id="PF02900">
    <property type="entry name" value="LigB"/>
    <property type="match status" value="1"/>
</dbReference>
<evidence type="ECO:0000256" key="5">
    <source>
        <dbReference type="ARBA" id="ARBA00023002"/>
    </source>
</evidence>
<dbReference type="EMBL" id="AP012057">
    <property type="protein sequence ID" value="BAN02126.1"/>
    <property type="molecule type" value="Genomic_DNA"/>
</dbReference>
<dbReference type="InterPro" id="IPR014436">
    <property type="entry name" value="Extradiol_dOase_DODA"/>
</dbReference>
<accession>A0A6C7EDS0</accession>
<evidence type="ECO:0000259" key="6">
    <source>
        <dbReference type="Pfam" id="PF02900"/>
    </source>
</evidence>
<sequence>MTTHQLPTYFINHGGGPWPWLDSTAMPVDFARLADSLRAIPEEIGTKPSAILVVSAHWEAPEFTVQTSPNPPMIYDYYGFPKHTYEIQYPAPGAPAIADRVVELLTAAGIVAHTDDARGFDHGVYAPMHVAFPDAEIPVFQLSLRAGLDPTEHLAAGRALAPLRDENVLIIGSGVPSYHNMRVNNVAVESAAFDAWLTETMVNSSAEARVERLLAWEDAPFARVAHPREEHFLPGMVVIGAAGDDPGHRNYHEERVMGWLWSSGYRFGPTRAA</sequence>
<keyword evidence="7" id="KW-0223">Dioxygenase</keyword>
<dbReference type="SUPFAM" id="SSF53213">
    <property type="entry name" value="LigB-like"/>
    <property type="match status" value="1"/>
</dbReference>